<dbReference type="PROSITE" id="PS51886">
    <property type="entry name" value="TLDC"/>
    <property type="match status" value="1"/>
</dbReference>
<dbReference type="PANTHER" id="PTHR23354">
    <property type="entry name" value="NUCLEOLAR PROTEIN 7/ESTROGEN RECEPTOR COACTIVATOR-RELATED"/>
    <property type="match status" value="1"/>
</dbReference>
<accession>A0A7S4B8E7</accession>
<gene>
    <name evidence="4" type="ORF">PCAR00345_LOCUS10393</name>
</gene>
<feature type="region of interest" description="Disordered" evidence="1">
    <location>
        <begin position="1"/>
        <end position="30"/>
    </location>
</feature>
<evidence type="ECO:0008006" key="5">
    <source>
        <dbReference type="Google" id="ProtNLM"/>
    </source>
</evidence>
<dbReference type="AlphaFoldDB" id="A0A7S4B8E7"/>
<protein>
    <recommendedName>
        <fullName evidence="5">F-box domain-containing protein</fullName>
    </recommendedName>
</protein>
<dbReference type="EMBL" id="HBIZ01016728">
    <property type="protein sequence ID" value="CAE0757799.1"/>
    <property type="molecule type" value="Transcribed_RNA"/>
</dbReference>
<dbReference type="InterPro" id="IPR001810">
    <property type="entry name" value="F-box_dom"/>
</dbReference>
<evidence type="ECO:0000256" key="1">
    <source>
        <dbReference type="SAM" id="MobiDB-lite"/>
    </source>
</evidence>
<feature type="region of interest" description="Disordered" evidence="1">
    <location>
        <begin position="417"/>
        <end position="438"/>
    </location>
</feature>
<feature type="domain" description="TLDc" evidence="3">
    <location>
        <begin position="233"/>
        <end position="413"/>
    </location>
</feature>
<feature type="domain" description="F-box" evidence="2">
    <location>
        <begin position="41"/>
        <end position="86"/>
    </location>
</feature>
<proteinExistence type="predicted"/>
<dbReference type="InterPro" id="IPR006571">
    <property type="entry name" value="TLDc_dom"/>
</dbReference>
<evidence type="ECO:0000259" key="3">
    <source>
        <dbReference type="PROSITE" id="PS51886"/>
    </source>
</evidence>
<evidence type="ECO:0000313" key="4">
    <source>
        <dbReference type="EMBL" id="CAE0757799.1"/>
    </source>
</evidence>
<sequence>MGVEASRLPWNLAPHQQTANMRKDHAHNEPPLQSHLETTPVLTLLSLPSELLMLVCSWLPLPALSALATSCTTARDTIHDHIWAPHLDKLLFHCGMQQAMPLPVVLADTGTSASSATTAAVAVRRLPNLAAARAELHMRASAEAADERDFADALERLALSSGSVRLKLGRLRSLLCSLCSLRAGSAMYFPVTERGVCHACIRERPAAADAWRHAQSDREHRAIAQQNRAVATKLSHDVLPALLTQPGPPPTLIFGQPQLLFTSDRDGGSVAALLRHARGATYSILLVTERPDPHRPHDTPTHKFGAFCPAPWPSCAKTSGRGWRHCGTPRTCLFSLSPSPPTLYPATGRDANYMTVSREHGISFGGEPNLPAMGISADLGTGSCLPSLTFGDTSKLASATRFAIACVQLWDLSAEDETGSGEGQGCTDPRAKSQGGQIDSVMQARRADTMMLPFINIERQVAGMRI</sequence>
<dbReference type="Pfam" id="PF07534">
    <property type="entry name" value="TLD"/>
    <property type="match status" value="1"/>
</dbReference>
<organism evidence="4">
    <name type="scientific">Chrysotila carterae</name>
    <name type="common">Marine alga</name>
    <name type="synonym">Syracosphaera carterae</name>
    <dbReference type="NCBI Taxonomy" id="13221"/>
    <lineage>
        <taxon>Eukaryota</taxon>
        <taxon>Haptista</taxon>
        <taxon>Haptophyta</taxon>
        <taxon>Prymnesiophyceae</taxon>
        <taxon>Isochrysidales</taxon>
        <taxon>Isochrysidaceae</taxon>
        <taxon>Chrysotila</taxon>
    </lineage>
</organism>
<dbReference type="PROSITE" id="PS50181">
    <property type="entry name" value="FBOX"/>
    <property type="match status" value="1"/>
</dbReference>
<name>A0A7S4B8E7_CHRCT</name>
<dbReference type="PANTHER" id="PTHR23354:SF122">
    <property type="entry name" value="GTPASE-ACTIVATING PROTEIN SKYWALKER"/>
    <property type="match status" value="1"/>
</dbReference>
<evidence type="ECO:0000259" key="2">
    <source>
        <dbReference type="PROSITE" id="PS50181"/>
    </source>
</evidence>
<reference evidence="4" key="1">
    <citation type="submission" date="2021-01" db="EMBL/GenBank/DDBJ databases">
        <authorList>
            <person name="Corre E."/>
            <person name="Pelletier E."/>
            <person name="Niang G."/>
            <person name="Scheremetjew M."/>
            <person name="Finn R."/>
            <person name="Kale V."/>
            <person name="Holt S."/>
            <person name="Cochrane G."/>
            <person name="Meng A."/>
            <person name="Brown T."/>
            <person name="Cohen L."/>
        </authorList>
    </citation>
    <scope>NUCLEOTIDE SEQUENCE</scope>
    <source>
        <strain evidence="4">CCMP645</strain>
    </source>
</reference>
<dbReference type="SMART" id="SM00584">
    <property type="entry name" value="TLDc"/>
    <property type="match status" value="1"/>
</dbReference>